<sequence length="1093" mass="118815">MACCSCFGPGTPSSFPPSGKKYSRELQSFSELIYDAGGREEGRLGGYGSTTGLLRRRSGPDGRNGGTVERHASAVDDLQDTLRDMSYHERDKLLRTDLLLLAPVVRELFPYLPETHYTYVLPYADDLDERASDYLASVLESMRIDLGATVVPLHTTGDGNCLLHAASRGIWGVELFSDLLRHKVCEELQDHHEWYESKLSRAEVAEALEQVRQPYRFLSNLHIVALAHVIRRPVILYASHRDVLDFGCGYYGMAGMFGPTRFDVDSWYPRPLAVAWSSHEHNHFVPLVWSASQAPVEWPVQDEGPRAPRMTRTKSFDMHDPFAVPPEHRALLWARARGVPVPRPVFVQRLVEQIRQQVVQLQGHMLARMLDSGALDQNHHEEGNQDWASAPLQPPPASSIALSFAPYEAQNPSHANGRSHAFEYEKSQQNGDVFEAPAPPPFQPAFFANPLHAPAEQGAAASPFDPFDPAVGATNPFLNQLPRSGTSYSDSTPVSWPPPKHDTETYSTVRHNNLSSHVAASSVEGSISVDPHVYHSKPLGRIQTGSQASAAHQETGPGGSPRPANRSPRTPKPGSVLNPLSELNPLAALNGSTQIDHNSASPTIRTPKSDTGLGLASGDAVRNSKSPSGEGAKRRASEGPFADPVVKRTARRLSAEPPSHDTAQRRWKVASHTIRGAVRMRRAALAVKVDLPAGLKGGSPWWKPGGDEGRLKVREGEDPILRAQAISRSLSTRTRIPLQSQASGEGGIPADSEGNGSALATVPKPGGQLMKKVSGDVLVHSGQYLKDERGRVVWVSLAKQITRKLEGVAVADAALQILAKPCPMHHYAAAASRQPEIAMLAATMVRLAAEYRLLTAKPLPGIRVSLPNEDDLFVCHAVLTGPQGTPWEGRFFPVEIHVPPEYPRRPPDSVRFLTEIFHPNVDQHGVPYLDFVASRSAKPGSSPTREELVSTRKGGAKELGKDGESRSGEVVSASAGEELGGAESRTADEIVVAAERLLSVASLNAESESGDACSGTREGGSGAYDGKGQRGRQWDPYQGLSFVLKSVQQLLWDVDLENVVNNEAAALFRQDRAEWERQARRAALASGICHSNS</sequence>
<evidence type="ECO:0000259" key="2">
    <source>
        <dbReference type="PROSITE" id="PS50127"/>
    </source>
</evidence>
<dbReference type="PANTHER" id="PTHR24067">
    <property type="entry name" value="UBIQUITIN-CONJUGATING ENZYME E2"/>
    <property type="match status" value="1"/>
</dbReference>
<dbReference type="Pfam" id="PF00179">
    <property type="entry name" value="UQ_con"/>
    <property type="match status" value="1"/>
</dbReference>
<evidence type="ECO:0000313" key="5">
    <source>
        <dbReference type="Proteomes" id="UP000054558"/>
    </source>
</evidence>
<dbReference type="OrthoDB" id="10012024at2759"/>
<dbReference type="Proteomes" id="UP000054558">
    <property type="component" value="Unassembled WGS sequence"/>
</dbReference>
<dbReference type="CDD" id="cd22750">
    <property type="entry name" value="OTU_C64"/>
    <property type="match status" value="1"/>
</dbReference>
<feature type="compositionally biased region" description="Polar residues" evidence="1">
    <location>
        <begin position="543"/>
        <end position="552"/>
    </location>
</feature>
<reference evidence="4 5" key="1">
    <citation type="journal article" date="2014" name="Nat. Commun.">
        <title>Klebsormidium flaccidum genome reveals primary factors for plant terrestrial adaptation.</title>
        <authorList>
            <person name="Hori K."/>
            <person name="Maruyama F."/>
            <person name="Fujisawa T."/>
            <person name="Togashi T."/>
            <person name="Yamamoto N."/>
            <person name="Seo M."/>
            <person name="Sato S."/>
            <person name="Yamada T."/>
            <person name="Mori H."/>
            <person name="Tajima N."/>
            <person name="Moriyama T."/>
            <person name="Ikeuchi M."/>
            <person name="Watanabe M."/>
            <person name="Wada H."/>
            <person name="Kobayashi K."/>
            <person name="Saito M."/>
            <person name="Masuda T."/>
            <person name="Sasaki-Sekimoto Y."/>
            <person name="Mashiguchi K."/>
            <person name="Awai K."/>
            <person name="Shimojima M."/>
            <person name="Masuda S."/>
            <person name="Iwai M."/>
            <person name="Nobusawa T."/>
            <person name="Narise T."/>
            <person name="Kondo S."/>
            <person name="Saito H."/>
            <person name="Sato R."/>
            <person name="Murakawa M."/>
            <person name="Ihara Y."/>
            <person name="Oshima-Yamada Y."/>
            <person name="Ohtaka K."/>
            <person name="Satoh M."/>
            <person name="Sonobe K."/>
            <person name="Ishii M."/>
            <person name="Ohtani R."/>
            <person name="Kanamori-Sato M."/>
            <person name="Honoki R."/>
            <person name="Miyazaki D."/>
            <person name="Mochizuki H."/>
            <person name="Umetsu J."/>
            <person name="Higashi K."/>
            <person name="Shibata D."/>
            <person name="Kamiya Y."/>
            <person name="Sato N."/>
            <person name="Nakamura Y."/>
            <person name="Tabata S."/>
            <person name="Ida S."/>
            <person name="Kurokawa K."/>
            <person name="Ohta H."/>
        </authorList>
    </citation>
    <scope>NUCLEOTIDE SEQUENCE [LARGE SCALE GENOMIC DNA]</scope>
    <source>
        <strain evidence="4 5">NIES-2285</strain>
    </source>
</reference>
<dbReference type="STRING" id="105231.A0A1Y1HW73"/>
<dbReference type="EMBL" id="DF237077">
    <property type="protein sequence ID" value="GAQ82885.1"/>
    <property type="molecule type" value="Genomic_DNA"/>
</dbReference>
<keyword evidence="5" id="KW-1185">Reference proteome</keyword>
<evidence type="ECO:0000313" key="4">
    <source>
        <dbReference type="EMBL" id="GAQ82885.1"/>
    </source>
</evidence>
<evidence type="ECO:0000256" key="1">
    <source>
        <dbReference type="SAM" id="MobiDB-lite"/>
    </source>
</evidence>
<evidence type="ECO:0000259" key="3">
    <source>
        <dbReference type="PROSITE" id="PS50802"/>
    </source>
</evidence>
<feature type="region of interest" description="Disordered" evidence="1">
    <location>
        <begin position="592"/>
        <end position="645"/>
    </location>
</feature>
<feature type="region of interest" description="Disordered" evidence="1">
    <location>
        <begin position="530"/>
        <end position="580"/>
    </location>
</feature>
<dbReference type="InterPro" id="IPR000608">
    <property type="entry name" value="UBC"/>
</dbReference>
<dbReference type="PROSITE" id="PS50127">
    <property type="entry name" value="UBC_2"/>
    <property type="match status" value="1"/>
</dbReference>
<accession>A0A1Y1HW73</accession>
<feature type="domain" description="UBC core" evidence="2">
    <location>
        <begin position="842"/>
        <end position="1000"/>
    </location>
</feature>
<dbReference type="AlphaFoldDB" id="A0A1Y1HW73"/>
<protein>
    <submittedName>
        <fullName evidence="4">Ubiquitin-conjugating enzyme E2 N</fullName>
    </submittedName>
</protein>
<feature type="domain" description="OTU" evidence="3">
    <location>
        <begin position="150"/>
        <end position="290"/>
    </location>
</feature>
<dbReference type="CDD" id="cd00195">
    <property type="entry name" value="UBCc_UEV"/>
    <property type="match status" value="1"/>
</dbReference>
<feature type="region of interest" description="Disordered" evidence="1">
    <location>
        <begin position="1008"/>
        <end position="1030"/>
    </location>
</feature>
<dbReference type="Gene3D" id="3.90.70.80">
    <property type="match status" value="1"/>
</dbReference>
<feature type="compositionally biased region" description="Basic and acidic residues" evidence="1">
    <location>
        <begin position="944"/>
        <end position="967"/>
    </location>
</feature>
<feature type="region of interest" description="Disordered" evidence="1">
    <location>
        <begin position="935"/>
        <end position="983"/>
    </location>
</feature>
<dbReference type="Gene3D" id="3.10.110.10">
    <property type="entry name" value="Ubiquitin Conjugating Enzyme"/>
    <property type="match status" value="2"/>
</dbReference>
<name>A0A1Y1HW73_KLENI</name>
<dbReference type="InterPro" id="IPR016135">
    <property type="entry name" value="UBQ-conjugating_enzyme/RWD"/>
</dbReference>
<dbReference type="PROSITE" id="PS50802">
    <property type="entry name" value="OTU"/>
    <property type="match status" value="1"/>
</dbReference>
<organism evidence="4 5">
    <name type="scientific">Klebsormidium nitens</name>
    <name type="common">Green alga</name>
    <name type="synonym">Ulothrix nitens</name>
    <dbReference type="NCBI Taxonomy" id="105231"/>
    <lineage>
        <taxon>Eukaryota</taxon>
        <taxon>Viridiplantae</taxon>
        <taxon>Streptophyta</taxon>
        <taxon>Klebsormidiophyceae</taxon>
        <taxon>Klebsormidiales</taxon>
        <taxon>Klebsormidiaceae</taxon>
        <taxon>Klebsormidium</taxon>
    </lineage>
</organism>
<dbReference type="InterPro" id="IPR050113">
    <property type="entry name" value="Ub_conjugating_enzyme"/>
</dbReference>
<feature type="region of interest" description="Disordered" evidence="1">
    <location>
        <begin position="472"/>
        <end position="506"/>
    </location>
</feature>
<dbReference type="Pfam" id="PF02338">
    <property type="entry name" value="OTU"/>
    <property type="match status" value="1"/>
</dbReference>
<gene>
    <name evidence="4" type="ORF">KFL_001280050</name>
</gene>
<dbReference type="InterPro" id="IPR003323">
    <property type="entry name" value="OTU_dom"/>
</dbReference>
<feature type="region of interest" description="Disordered" evidence="1">
    <location>
        <begin position="738"/>
        <end position="764"/>
    </location>
</feature>
<dbReference type="SUPFAM" id="SSF54495">
    <property type="entry name" value="UBC-like"/>
    <property type="match status" value="2"/>
</dbReference>
<feature type="compositionally biased region" description="Polar residues" evidence="1">
    <location>
        <begin position="592"/>
        <end position="606"/>
    </location>
</feature>
<feature type="region of interest" description="Disordered" evidence="1">
    <location>
        <begin position="45"/>
        <end position="68"/>
    </location>
</feature>
<dbReference type="SMART" id="SM00212">
    <property type="entry name" value="UBCc"/>
    <property type="match status" value="1"/>
</dbReference>
<proteinExistence type="predicted"/>
<feature type="compositionally biased region" description="Polar residues" evidence="1">
    <location>
        <begin position="476"/>
        <end position="494"/>
    </location>
</feature>